<keyword evidence="2" id="KW-0560">Oxidoreductase</keyword>
<dbReference type="SUPFAM" id="SSF50475">
    <property type="entry name" value="FMN-binding split barrel"/>
    <property type="match status" value="1"/>
</dbReference>
<comment type="caution">
    <text evidence="4">The sequence shown here is derived from an EMBL/GenBank/DDBJ whole genome shotgun (WGS) entry which is preliminary data.</text>
</comment>
<evidence type="ECO:0000256" key="2">
    <source>
        <dbReference type="ARBA" id="ARBA00023002"/>
    </source>
</evidence>
<dbReference type="Pfam" id="PF01613">
    <property type="entry name" value="Flavin_Reduct"/>
    <property type="match status" value="1"/>
</dbReference>
<dbReference type="RefSeq" id="WP_148756998.1">
    <property type="nucleotide sequence ID" value="NZ_VSRQ01000001.1"/>
</dbReference>
<protein>
    <submittedName>
        <fullName evidence="4">Flavin reductase</fullName>
    </submittedName>
</protein>
<dbReference type="InterPro" id="IPR012349">
    <property type="entry name" value="Split_barrel_FMN-bd"/>
</dbReference>
<dbReference type="PANTHER" id="PTHR30466:SF11">
    <property type="entry name" value="FLAVIN-DEPENDENT MONOOXYGENASE, REDUCTASE SUBUNIT HSAB"/>
    <property type="match status" value="1"/>
</dbReference>
<accession>A0A5D3FZ58</accession>
<evidence type="ECO:0000313" key="5">
    <source>
        <dbReference type="Proteomes" id="UP000323505"/>
    </source>
</evidence>
<gene>
    <name evidence="4" type="ORF">FXF68_01455</name>
</gene>
<proteinExistence type="inferred from homology"/>
<dbReference type="Gene3D" id="2.30.110.10">
    <property type="entry name" value="Electron Transport, Fmn-binding Protein, Chain A"/>
    <property type="match status" value="1"/>
</dbReference>
<evidence type="ECO:0000313" key="4">
    <source>
        <dbReference type="EMBL" id="TYK52475.1"/>
    </source>
</evidence>
<dbReference type="GO" id="GO:0042602">
    <property type="term" value="F:riboflavin reductase (NADPH) activity"/>
    <property type="evidence" value="ECO:0007669"/>
    <property type="project" value="TreeGrafter"/>
</dbReference>
<feature type="domain" description="Flavin reductase like" evidence="3">
    <location>
        <begin position="19"/>
        <end position="163"/>
    </location>
</feature>
<dbReference type="InterPro" id="IPR002563">
    <property type="entry name" value="Flavin_Rdtase-like_dom"/>
</dbReference>
<evidence type="ECO:0000256" key="1">
    <source>
        <dbReference type="ARBA" id="ARBA00008898"/>
    </source>
</evidence>
<sequence>MTMGTHPARFDAASLKAVLGHFATGVAAVTGLHSRTPVGLVVDSFTAVSLDPPLISFCVAHTSTTWPRMRSSEGLCLTFLAADQRDQAQRLATSGPAKFHGITWTPSPAGLPIIDGGLAWLECEIDTEHPAGDHVIVVARIQHLAPSNTTPAPLLRYTGTYGRFTEDSR</sequence>
<name>A0A5D3FZ58_9ACTN</name>
<dbReference type="EMBL" id="VSRQ01000001">
    <property type="protein sequence ID" value="TYK52475.1"/>
    <property type="molecule type" value="Genomic_DNA"/>
</dbReference>
<keyword evidence="5" id="KW-1185">Reference proteome</keyword>
<dbReference type="PANTHER" id="PTHR30466">
    <property type="entry name" value="FLAVIN REDUCTASE"/>
    <property type="match status" value="1"/>
</dbReference>
<reference evidence="4 5" key="1">
    <citation type="submission" date="2019-08" db="EMBL/GenBank/DDBJ databases">
        <title>Actinomadura sp. nov. CYP1-5 isolated from mountain soil.</title>
        <authorList>
            <person name="Songsumanus A."/>
            <person name="Kuncharoen N."/>
            <person name="Kudo T."/>
            <person name="Yuki M."/>
            <person name="Igarashi Y."/>
            <person name="Tanasupawat S."/>
        </authorList>
    </citation>
    <scope>NUCLEOTIDE SEQUENCE [LARGE SCALE GENOMIC DNA]</scope>
    <source>
        <strain evidence="4 5">CYP1-5</strain>
    </source>
</reference>
<dbReference type="Proteomes" id="UP000323505">
    <property type="component" value="Unassembled WGS sequence"/>
</dbReference>
<dbReference type="InterPro" id="IPR050268">
    <property type="entry name" value="NADH-dep_flavin_reductase"/>
</dbReference>
<dbReference type="AlphaFoldDB" id="A0A5D3FZ58"/>
<organism evidence="4 5">
    <name type="scientific">Actinomadura decatromicini</name>
    <dbReference type="NCBI Taxonomy" id="2604572"/>
    <lineage>
        <taxon>Bacteria</taxon>
        <taxon>Bacillati</taxon>
        <taxon>Actinomycetota</taxon>
        <taxon>Actinomycetes</taxon>
        <taxon>Streptosporangiales</taxon>
        <taxon>Thermomonosporaceae</taxon>
        <taxon>Actinomadura</taxon>
    </lineage>
</organism>
<comment type="similarity">
    <text evidence="1">Belongs to the non-flavoprotein flavin reductase family.</text>
</comment>
<dbReference type="SMART" id="SM00903">
    <property type="entry name" value="Flavin_Reduct"/>
    <property type="match status" value="1"/>
</dbReference>
<dbReference type="GO" id="GO:0010181">
    <property type="term" value="F:FMN binding"/>
    <property type="evidence" value="ECO:0007669"/>
    <property type="project" value="InterPro"/>
</dbReference>
<evidence type="ECO:0000259" key="3">
    <source>
        <dbReference type="SMART" id="SM00903"/>
    </source>
</evidence>